<feature type="signal peptide" evidence="4">
    <location>
        <begin position="1"/>
        <end position="28"/>
    </location>
</feature>
<evidence type="ECO:0000256" key="2">
    <source>
        <dbReference type="ARBA" id="ARBA00007639"/>
    </source>
</evidence>
<dbReference type="PANTHER" id="PTHR46847:SF3">
    <property type="entry name" value="GALACTOFURANOSE-BINDING PROTEIN YTFQ"/>
    <property type="match status" value="1"/>
</dbReference>
<evidence type="ECO:0000313" key="6">
    <source>
        <dbReference type="EMBL" id="MBE5918815.1"/>
    </source>
</evidence>
<reference evidence="6" key="1">
    <citation type="submission" date="2019-04" db="EMBL/GenBank/DDBJ databases">
        <title>Evolution of Biomass-Degrading Anaerobic Consortia Revealed by Metagenomics.</title>
        <authorList>
            <person name="Peng X."/>
        </authorList>
    </citation>
    <scope>NUCLEOTIDE SEQUENCE</scope>
    <source>
        <strain evidence="6">SIG311</strain>
    </source>
</reference>
<dbReference type="Gene3D" id="3.40.50.2300">
    <property type="match status" value="2"/>
</dbReference>
<accession>A0A927U682</accession>
<evidence type="ECO:0000313" key="7">
    <source>
        <dbReference type="Proteomes" id="UP000766246"/>
    </source>
</evidence>
<keyword evidence="3 4" id="KW-0732">Signal</keyword>
<organism evidence="6 7">
    <name type="scientific">Pseudobutyrivibrio ruminis</name>
    <dbReference type="NCBI Taxonomy" id="46206"/>
    <lineage>
        <taxon>Bacteria</taxon>
        <taxon>Bacillati</taxon>
        <taxon>Bacillota</taxon>
        <taxon>Clostridia</taxon>
        <taxon>Lachnospirales</taxon>
        <taxon>Lachnospiraceae</taxon>
        <taxon>Pseudobutyrivibrio</taxon>
    </lineage>
</organism>
<dbReference type="CDD" id="cd06309">
    <property type="entry name" value="PBP1_galactofuranose_YtfQ-like"/>
    <property type="match status" value="1"/>
</dbReference>
<gene>
    <name evidence="6" type="ORF">E7272_03130</name>
</gene>
<evidence type="ECO:0000259" key="5">
    <source>
        <dbReference type="Pfam" id="PF13407"/>
    </source>
</evidence>
<dbReference type="Proteomes" id="UP000766246">
    <property type="component" value="Unassembled WGS sequence"/>
</dbReference>
<proteinExistence type="inferred from homology"/>
<dbReference type="GO" id="GO:0030313">
    <property type="term" value="C:cell envelope"/>
    <property type="evidence" value="ECO:0007669"/>
    <property type="project" value="UniProtKB-SubCell"/>
</dbReference>
<comment type="similarity">
    <text evidence="2">Belongs to the bacterial solute-binding protein 2 family.</text>
</comment>
<dbReference type="PANTHER" id="PTHR46847">
    <property type="entry name" value="D-ALLOSE-BINDING PERIPLASMIC PROTEIN-RELATED"/>
    <property type="match status" value="1"/>
</dbReference>
<feature type="chain" id="PRO_5036674303" evidence="4">
    <location>
        <begin position="29"/>
        <end position="347"/>
    </location>
</feature>
<feature type="domain" description="Periplasmic binding protein" evidence="5">
    <location>
        <begin position="42"/>
        <end position="287"/>
    </location>
</feature>
<dbReference type="Pfam" id="PF13407">
    <property type="entry name" value="Peripla_BP_4"/>
    <property type="match status" value="1"/>
</dbReference>
<dbReference type="EMBL" id="SVER01000006">
    <property type="protein sequence ID" value="MBE5918815.1"/>
    <property type="molecule type" value="Genomic_DNA"/>
</dbReference>
<dbReference type="PROSITE" id="PS51257">
    <property type="entry name" value="PROKAR_LIPOPROTEIN"/>
    <property type="match status" value="1"/>
</dbReference>
<evidence type="ECO:0000256" key="3">
    <source>
        <dbReference type="ARBA" id="ARBA00022729"/>
    </source>
</evidence>
<comment type="caution">
    <text evidence="6">The sequence shown here is derived from an EMBL/GenBank/DDBJ whole genome shotgun (WGS) entry which is preliminary data.</text>
</comment>
<name>A0A927U682_9FIRM</name>
<evidence type="ECO:0000256" key="1">
    <source>
        <dbReference type="ARBA" id="ARBA00004196"/>
    </source>
</evidence>
<comment type="subcellular location">
    <subcellularLocation>
        <location evidence="1">Cell envelope</location>
    </subcellularLocation>
</comment>
<dbReference type="InterPro" id="IPR025997">
    <property type="entry name" value="SBP_2_dom"/>
</dbReference>
<sequence length="347" mass="38222">MKNKKTFMWLLLSLLVLTGCGSSRPVQTEEIENEDAGKIVVGFSQLGAESDWRSANTASMKEAFGDGTGYSLVFKDGQQKQTNQITAIRTFIQQDVDYIVLAPVMETGWDSVLEEAKEADIPVILVDRMVDVADRSLYSCWVGSDFELEGKKVCEWLHQYTLAKDIAPEDLHIVDLQGTLGSTAQLGRSRGLNEAALEHGWDIVALKDADFTQEKGREVMAQLLREYHNINVVYCENDNEAIGAIKAIEAAGLKAGADIENGEIMVLSFDGINEEALSYMAQGKIACIGECNPHHGPRVEALIQSIEDGGIPEKFNYVEESIFSTIKEVTTITVDGQQYTVANPFDN</sequence>
<dbReference type="AlphaFoldDB" id="A0A927U682"/>
<dbReference type="GO" id="GO:0030246">
    <property type="term" value="F:carbohydrate binding"/>
    <property type="evidence" value="ECO:0007669"/>
    <property type="project" value="UniProtKB-ARBA"/>
</dbReference>
<dbReference type="SUPFAM" id="SSF53822">
    <property type="entry name" value="Periplasmic binding protein-like I"/>
    <property type="match status" value="1"/>
</dbReference>
<dbReference type="InterPro" id="IPR028082">
    <property type="entry name" value="Peripla_BP_I"/>
</dbReference>
<protein>
    <submittedName>
        <fullName evidence="6">LacI family transcriptional regulator</fullName>
    </submittedName>
</protein>
<evidence type="ECO:0000256" key="4">
    <source>
        <dbReference type="SAM" id="SignalP"/>
    </source>
</evidence>